<sequence>MMSIKGTYNIKMKIEIQSFVNNGIVNFSNSLAPEKTVIDPENILPKTECSKATNITTDLITFGKSFENIMSKEISTNLQPSNSVHLVENMQTIDFNKFNRWSSVFYSRMSEESPLSSLYDNLQKKFEFKTCQVVFDSTRTPLFSNIIFSLVTGREKVLVVAFSQKNCIALYHPQQIISANNAVNSDFRIAFGDSTSLSEKFGPNSTALRDNKLGTTWFNNGNILIKIGDVFELTESKGCRFTSFNDLVVPQQNIDFAFAADKIVIVQCLDYFDLVHLVINCSILIEFMW</sequence>
<dbReference type="EMBL" id="KB206788">
    <property type="protein sequence ID" value="ELP87780.1"/>
    <property type="molecule type" value="Genomic_DNA"/>
</dbReference>
<organism evidence="1 2">
    <name type="scientific">Entamoeba invadens IP1</name>
    <dbReference type="NCBI Taxonomy" id="370355"/>
    <lineage>
        <taxon>Eukaryota</taxon>
        <taxon>Amoebozoa</taxon>
        <taxon>Evosea</taxon>
        <taxon>Archamoebae</taxon>
        <taxon>Mastigamoebida</taxon>
        <taxon>Entamoebidae</taxon>
        <taxon>Entamoeba</taxon>
    </lineage>
</organism>
<dbReference type="KEGG" id="eiv:EIN_411330"/>
<keyword evidence="2" id="KW-1185">Reference proteome</keyword>
<evidence type="ECO:0000313" key="2">
    <source>
        <dbReference type="Proteomes" id="UP000014680"/>
    </source>
</evidence>
<dbReference type="Proteomes" id="UP000014680">
    <property type="component" value="Unassembled WGS sequence"/>
</dbReference>
<dbReference type="RefSeq" id="XP_004254551.1">
    <property type="nucleotide sequence ID" value="XM_004254503.1"/>
</dbReference>
<proteinExistence type="predicted"/>
<gene>
    <name evidence="1" type="ORF">EIN_411330</name>
</gene>
<protein>
    <submittedName>
        <fullName evidence="1">Uncharacterized protein</fullName>
    </submittedName>
</protein>
<dbReference type="VEuPathDB" id="AmoebaDB:EIN_411330"/>
<evidence type="ECO:0000313" key="1">
    <source>
        <dbReference type="EMBL" id="ELP87780.1"/>
    </source>
</evidence>
<reference evidence="1 2" key="1">
    <citation type="submission" date="2012-10" db="EMBL/GenBank/DDBJ databases">
        <authorList>
            <person name="Zafar N."/>
            <person name="Inman J."/>
            <person name="Hall N."/>
            <person name="Lorenzi H."/>
            <person name="Caler E."/>
        </authorList>
    </citation>
    <scope>NUCLEOTIDE SEQUENCE [LARGE SCALE GENOMIC DNA]</scope>
    <source>
        <strain evidence="1 2">IP1</strain>
    </source>
</reference>
<dbReference type="GeneID" id="14886743"/>
<dbReference type="AlphaFoldDB" id="A0A0A1U195"/>
<accession>A0A0A1U195</accession>
<name>A0A0A1U195_ENTIV</name>